<dbReference type="HAMAP" id="MF_00451">
    <property type="entry name" value="NDP_kinase"/>
    <property type="match status" value="1"/>
</dbReference>
<dbReference type="SMART" id="SM00562">
    <property type="entry name" value="NDK"/>
    <property type="match status" value="1"/>
</dbReference>
<keyword evidence="9 12" id="KW-0067">ATP-binding</keyword>
<dbReference type="Gene3D" id="3.30.70.141">
    <property type="entry name" value="Nucleoside diphosphate kinase-like domain"/>
    <property type="match status" value="1"/>
</dbReference>
<dbReference type="Pfam" id="PF00334">
    <property type="entry name" value="NDK"/>
    <property type="match status" value="1"/>
</dbReference>
<comment type="similarity">
    <text evidence="2 12 13 14">Belongs to the NDK family.</text>
</comment>
<evidence type="ECO:0000313" key="16">
    <source>
        <dbReference type="EMBL" id="APM39037.1"/>
    </source>
</evidence>
<evidence type="ECO:0000256" key="10">
    <source>
        <dbReference type="ARBA" id="ARBA00022842"/>
    </source>
</evidence>
<evidence type="ECO:0000256" key="8">
    <source>
        <dbReference type="ARBA" id="ARBA00022777"/>
    </source>
</evidence>
<evidence type="ECO:0000256" key="11">
    <source>
        <dbReference type="ARBA" id="ARBA00023080"/>
    </source>
</evidence>
<feature type="binding site" evidence="12 13">
    <location>
        <position position="57"/>
    </location>
    <ligand>
        <name>ATP</name>
        <dbReference type="ChEBI" id="CHEBI:30616"/>
    </ligand>
</feature>
<evidence type="ECO:0000256" key="5">
    <source>
        <dbReference type="ARBA" id="ARBA00022679"/>
    </source>
</evidence>
<dbReference type="AlphaFoldDB" id="A0A1L5F7S7"/>
<keyword evidence="7 12" id="KW-0547">Nucleotide-binding</keyword>
<feature type="binding site" evidence="12 13">
    <location>
        <position position="102"/>
    </location>
    <ligand>
        <name>ATP</name>
        <dbReference type="ChEBI" id="CHEBI:30616"/>
    </ligand>
</feature>
<dbReference type="SUPFAM" id="SSF54919">
    <property type="entry name" value="Nucleoside diphosphate kinase, NDK"/>
    <property type="match status" value="1"/>
</dbReference>
<dbReference type="Proteomes" id="UP000184604">
    <property type="component" value="Chromosome"/>
</dbReference>
<feature type="binding site" evidence="12 13">
    <location>
        <position position="112"/>
    </location>
    <ligand>
        <name>ATP</name>
        <dbReference type="ChEBI" id="CHEBI:30616"/>
    </ligand>
</feature>
<evidence type="ECO:0000256" key="14">
    <source>
        <dbReference type="RuleBase" id="RU004011"/>
    </source>
</evidence>
<gene>
    <name evidence="12" type="primary">ndk</name>
    <name evidence="16" type="ORF">BS101_09905</name>
</gene>
<dbReference type="PROSITE" id="PS51374">
    <property type="entry name" value="NDPK_LIKE"/>
    <property type="match status" value="1"/>
</dbReference>
<evidence type="ECO:0000256" key="12">
    <source>
        <dbReference type="HAMAP-Rule" id="MF_00451"/>
    </source>
</evidence>
<dbReference type="GO" id="GO:0006183">
    <property type="term" value="P:GTP biosynthetic process"/>
    <property type="evidence" value="ECO:0007669"/>
    <property type="project" value="UniProtKB-UniRule"/>
</dbReference>
<feature type="domain" description="Nucleoside diphosphate kinase-like" evidence="15">
    <location>
        <begin position="1"/>
        <end position="135"/>
    </location>
</feature>
<dbReference type="PANTHER" id="PTHR11349">
    <property type="entry name" value="NUCLEOSIDE DIPHOSPHATE KINASE"/>
    <property type="match status" value="1"/>
</dbReference>
<comment type="catalytic activity">
    <reaction evidence="12">
        <text>a ribonucleoside 5'-diphosphate + ATP = a ribonucleoside 5'-triphosphate + ADP</text>
        <dbReference type="Rhea" id="RHEA:18113"/>
        <dbReference type="ChEBI" id="CHEBI:30616"/>
        <dbReference type="ChEBI" id="CHEBI:57930"/>
        <dbReference type="ChEBI" id="CHEBI:61557"/>
        <dbReference type="ChEBI" id="CHEBI:456216"/>
        <dbReference type="EC" id="2.7.4.6"/>
    </reaction>
</comment>
<dbReference type="RefSeq" id="WP_073538675.1">
    <property type="nucleotide sequence ID" value="NZ_CP018335.1"/>
</dbReference>
<dbReference type="GO" id="GO:0004550">
    <property type="term" value="F:nucleoside diphosphate kinase activity"/>
    <property type="evidence" value="ECO:0007669"/>
    <property type="project" value="UniProtKB-UniRule"/>
</dbReference>
<comment type="function">
    <text evidence="12">Major role in the synthesis of nucleoside triphosphates other than ATP. The ATP gamma phosphate is transferred to the NDP beta phosphate via a ping-pong mechanism, using a phosphorylated active-site intermediate.</text>
</comment>
<keyword evidence="12" id="KW-0597">Phosphoprotein</keyword>
<reference evidence="16 17" key="1">
    <citation type="submission" date="2016-12" db="EMBL/GenBank/DDBJ databases">
        <title>Complete genome sequence of Clostridium kluyveri JZZ isolated from the pit mud of a Chinese flavor liquor-making factory.</title>
        <authorList>
            <person name="Wang Y."/>
        </authorList>
    </citation>
    <scope>NUCLEOTIDE SEQUENCE [LARGE SCALE GENOMIC DNA]</scope>
    <source>
        <strain evidence="16 17">JZZ</strain>
    </source>
</reference>
<dbReference type="CDD" id="cd04413">
    <property type="entry name" value="NDPk_I"/>
    <property type="match status" value="1"/>
</dbReference>
<dbReference type="EC" id="2.7.4.6" evidence="3 12"/>
<dbReference type="EMBL" id="CP018335">
    <property type="protein sequence ID" value="APM39037.1"/>
    <property type="molecule type" value="Genomic_DNA"/>
</dbReference>
<keyword evidence="12" id="KW-0963">Cytoplasm</keyword>
<keyword evidence="6 12" id="KW-0479">Metal-binding</keyword>
<dbReference type="FunFam" id="3.30.70.141:FF:000003">
    <property type="entry name" value="Nucleoside diphosphate kinase"/>
    <property type="match status" value="1"/>
</dbReference>
<dbReference type="InterPro" id="IPR036850">
    <property type="entry name" value="NDK-like_dom_sf"/>
</dbReference>
<dbReference type="InterPro" id="IPR034907">
    <property type="entry name" value="NDK-like_dom"/>
</dbReference>
<dbReference type="GO" id="GO:0006241">
    <property type="term" value="P:CTP biosynthetic process"/>
    <property type="evidence" value="ECO:0007669"/>
    <property type="project" value="UniProtKB-UniRule"/>
</dbReference>
<feature type="active site" description="Pros-phosphohistidine intermediate" evidence="12 13">
    <location>
        <position position="115"/>
    </location>
</feature>
<evidence type="ECO:0000256" key="1">
    <source>
        <dbReference type="ARBA" id="ARBA00001946"/>
    </source>
</evidence>
<evidence type="ECO:0000256" key="9">
    <source>
        <dbReference type="ARBA" id="ARBA00022840"/>
    </source>
</evidence>
<comment type="catalytic activity">
    <reaction evidence="12">
        <text>a 2'-deoxyribonucleoside 5'-diphosphate + ATP = a 2'-deoxyribonucleoside 5'-triphosphate + ADP</text>
        <dbReference type="Rhea" id="RHEA:44640"/>
        <dbReference type="ChEBI" id="CHEBI:30616"/>
        <dbReference type="ChEBI" id="CHEBI:61560"/>
        <dbReference type="ChEBI" id="CHEBI:73316"/>
        <dbReference type="ChEBI" id="CHEBI:456216"/>
        <dbReference type="EC" id="2.7.4.6"/>
    </reaction>
</comment>
<evidence type="ECO:0000256" key="4">
    <source>
        <dbReference type="ARBA" id="ARBA00017632"/>
    </source>
</evidence>
<dbReference type="NCBIfam" id="NF001908">
    <property type="entry name" value="PRK00668.1"/>
    <property type="match status" value="1"/>
</dbReference>
<evidence type="ECO:0000256" key="2">
    <source>
        <dbReference type="ARBA" id="ARBA00008142"/>
    </source>
</evidence>
<accession>A0A1L5F7S7</accession>
<name>A0A1L5F7S7_CLOKL</name>
<sequence length="135" mass="15137">MERTLVLIKPDAMERKLMGEIISVYEKKGLHIAALKIVKPTIDIAKKHYNEHKGKPFFEELINFITRGEVCALIIESDNAVEVVRKINGATDPKDADVGTIRGKFALSKSENAVHSSDSVESAVREIEIWFSDRS</sequence>
<evidence type="ECO:0000256" key="6">
    <source>
        <dbReference type="ARBA" id="ARBA00022723"/>
    </source>
</evidence>
<keyword evidence="11 12" id="KW-0546">Nucleotide metabolism</keyword>
<protein>
    <recommendedName>
        <fullName evidence="4 12">Nucleoside diphosphate kinase</fullName>
        <shortName evidence="12">NDK</shortName>
        <shortName evidence="12">NDP kinase</shortName>
        <ecNumber evidence="3 12">2.7.4.6</ecNumber>
    </recommendedName>
    <alternativeName>
        <fullName evidence="12">Nucleoside-2-P kinase</fullName>
    </alternativeName>
</protein>
<dbReference type="PRINTS" id="PR01243">
    <property type="entry name" value="NUCDPKINASE"/>
</dbReference>
<comment type="subunit">
    <text evidence="12">Homotetramer.</text>
</comment>
<keyword evidence="10 12" id="KW-0460">Magnesium</keyword>
<evidence type="ECO:0000256" key="13">
    <source>
        <dbReference type="PROSITE-ProRule" id="PRU00706"/>
    </source>
</evidence>
<keyword evidence="5 12" id="KW-0808">Transferase</keyword>
<dbReference type="InterPro" id="IPR001564">
    <property type="entry name" value="Nucleoside_diP_kinase"/>
</dbReference>
<dbReference type="GO" id="GO:0046872">
    <property type="term" value="F:metal ion binding"/>
    <property type="evidence" value="ECO:0007669"/>
    <property type="project" value="UniProtKB-KW"/>
</dbReference>
<proteinExistence type="inferred from homology"/>
<organism evidence="16 17">
    <name type="scientific">Clostridium kluyveri</name>
    <dbReference type="NCBI Taxonomy" id="1534"/>
    <lineage>
        <taxon>Bacteria</taxon>
        <taxon>Bacillati</taxon>
        <taxon>Bacillota</taxon>
        <taxon>Clostridia</taxon>
        <taxon>Eubacteriales</taxon>
        <taxon>Clostridiaceae</taxon>
        <taxon>Clostridium</taxon>
    </lineage>
</organism>
<keyword evidence="8 12" id="KW-0418">Kinase</keyword>
<comment type="cofactor">
    <cofactor evidence="1 12">
        <name>Mg(2+)</name>
        <dbReference type="ChEBI" id="CHEBI:18420"/>
    </cofactor>
</comment>
<evidence type="ECO:0000256" key="3">
    <source>
        <dbReference type="ARBA" id="ARBA00012966"/>
    </source>
</evidence>
<dbReference type="OrthoDB" id="9801161at2"/>
<dbReference type="GO" id="GO:0005737">
    <property type="term" value="C:cytoplasm"/>
    <property type="evidence" value="ECO:0007669"/>
    <property type="project" value="UniProtKB-SubCell"/>
</dbReference>
<feature type="binding site" evidence="12 13">
    <location>
        <position position="85"/>
    </location>
    <ligand>
        <name>ATP</name>
        <dbReference type="ChEBI" id="CHEBI:30616"/>
    </ligand>
</feature>
<feature type="binding site" evidence="12 13">
    <location>
        <position position="91"/>
    </location>
    <ligand>
        <name>ATP</name>
        <dbReference type="ChEBI" id="CHEBI:30616"/>
    </ligand>
</feature>
<dbReference type="GO" id="GO:0006228">
    <property type="term" value="P:UTP biosynthetic process"/>
    <property type="evidence" value="ECO:0007669"/>
    <property type="project" value="UniProtKB-UniRule"/>
</dbReference>
<feature type="binding site" evidence="12 13">
    <location>
        <position position="9"/>
    </location>
    <ligand>
        <name>ATP</name>
        <dbReference type="ChEBI" id="CHEBI:30616"/>
    </ligand>
</feature>
<evidence type="ECO:0000256" key="7">
    <source>
        <dbReference type="ARBA" id="ARBA00022741"/>
    </source>
</evidence>
<dbReference type="GO" id="GO:0005524">
    <property type="term" value="F:ATP binding"/>
    <property type="evidence" value="ECO:0007669"/>
    <property type="project" value="UniProtKB-UniRule"/>
</dbReference>
<evidence type="ECO:0000259" key="15">
    <source>
        <dbReference type="SMART" id="SM00562"/>
    </source>
</evidence>
<evidence type="ECO:0000313" key="17">
    <source>
        <dbReference type="Proteomes" id="UP000184604"/>
    </source>
</evidence>
<comment type="subcellular location">
    <subcellularLocation>
        <location evidence="12">Cytoplasm</location>
    </subcellularLocation>
</comment>